<keyword evidence="2" id="KW-0732">Signal</keyword>
<evidence type="ECO:0000313" key="4">
    <source>
        <dbReference type="Proteomes" id="UP001299265"/>
    </source>
</evidence>
<dbReference type="AlphaFoldDB" id="A0AAP2W922"/>
<feature type="transmembrane region" description="Helical" evidence="1">
    <location>
        <begin position="407"/>
        <end position="427"/>
    </location>
</feature>
<organism evidence="3 4">
    <name type="scientific">Lientehia hominis</name>
    <dbReference type="NCBI Taxonomy" id="2897778"/>
    <lineage>
        <taxon>Bacteria</taxon>
        <taxon>Bacillati</taxon>
        <taxon>Bacillota</taxon>
        <taxon>Clostridia</taxon>
        <taxon>Lachnospirales</taxon>
        <taxon>Lachnospiraceae</taxon>
        <taxon>Lientehia</taxon>
    </lineage>
</organism>
<evidence type="ECO:0000313" key="3">
    <source>
        <dbReference type="EMBL" id="MCD2491367.1"/>
    </source>
</evidence>
<accession>A0AAP2W922</accession>
<feature type="signal peptide" evidence="2">
    <location>
        <begin position="1"/>
        <end position="28"/>
    </location>
</feature>
<proteinExistence type="predicted"/>
<feature type="chain" id="PRO_5042834467" description="Gram-positive cocci surface proteins LPxTG domain-containing protein" evidence="2">
    <location>
        <begin position="29"/>
        <end position="433"/>
    </location>
</feature>
<evidence type="ECO:0000256" key="1">
    <source>
        <dbReference type="SAM" id="Phobius"/>
    </source>
</evidence>
<dbReference type="RefSeq" id="WP_231061305.1">
    <property type="nucleotide sequence ID" value="NZ_JAJNOR010000001.1"/>
</dbReference>
<protein>
    <recommendedName>
        <fullName evidence="5">Gram-positive cocci surface proteins LPxTG domain-containing protein</fullName>
    </recommendedName>
</protein>
<comment type="caution">
    <text evidence="3">The sequence shown here is derived from an EMBL/GenBank/DDBJ whole genome shotgun (WGS) entry which is preliminary data.</text>
</comment>
<keyword evidence="1" id="KW-1133">Transmembrane helix</keyword>
<name>A0AAP2W922_9FIRM</name>
<keyword evidence="1" id="KW-0812">Transmembrane</keyword>
<dbReference type="EMBL" id="JAJNOR010000001">
    <property type="protein sequence ID" value="MCD2491367.1"/>
    <property type="molecule type" value="Genomic_DNA"/>
</dbReference>
<dbReference type="Proteomes" id="UP001299265">
    <property type="component" value="Unassembled WGS sequence"/>
</dbReference>
<keyword evidence="1" id="KW-0472">Membrane</keyword>
<gene>
    <name evidence="3" type="ORF">LQE92_01835</name>
</gene>
<evidence type="ECO:0000256" key="2">
    <source>
        <dbReference type="SAM" id="SignalP"/>
    </source>
</evidence>
<keyword evidence="4" id="KW-1185">Reference proteome</keyword>
<sequence>MMKKTRKIWRGLLCLCMAIWLVPATVQALTIDITGTITGTATYDGVNVTIRQTGVIISGTFRDNTVFSKEGALILGGTFVNSKIEDDGTGRYGLKVNLDNLSTDSILSEYENVQYAIMPYNTEFSFTLSPDAGYGLPSSIAISQGDTALASGTDYTYNNSTGAVTINANVIKAPLVLEASGASHTHTWSDTWSSDAAHHWHECGNRSCPITDNSLKDGYGEHVCDQKTVDETYKASAATCTTAAVYYKSCVCGRAGTETFSSGEPDSSRHTALSKTEAKEATCTENGHTQYWYCDACGKYFSDENGSKEIALADTMISMTGHGFGADWKSDSANHWHECACGEKTDITAHTYGSWTITRGAAATETGSQEKACSVCGRKVTESIPATGTKSAGSADTPQTGDPNSTGVFIALFLLAGAGLTGMGIYAKKHRVQ</sequence>
<evidence type="ECO:0008006" key="5">
    <source>
        <dbReference type="Google" id="ProtNLM"/>
    </source>
</evidence>
<reference evidence="3 4" key="1">
    <citation type="submission" date="2021-11" db="EMBL/GenBank/DDBJ databases">
        <title>Lacrimispora sp. nov. NSJ-141 isolated from human feces.</title>
        <authorList>
            <person name="Abdugheni R."/>
        </authorList>
    </citation>
    <scope>NUCLEOTIDE SEQUENCE [LARGE SCALE GENOMIC DNA]</scope>
    <source>
        <strain evidence="3 4">NSJ-141</strain>
    </source>
</reference>